<organism evidence="1">
    <name type="scientific">viral metagenome</name>
    <dbReference type="NCBI Taxonomy" id="1070528"/>
    <lineage>
        <taxon>unclassified sequences</taxon>
        <taxon>metagenomes</taxon>
        <taxon>organismal metagenomes</taxon>
    </lineage>
</organism>
<proteinExistence type="predicted"/>
<protein>
    <submittedName>
        <fullName evidence="1">Uncharacterized protein</fullName>
    </submittedName>
</protein>
<name>A0A6C0ISR2_9ZZZZ</name>
<evidence type="ECO:0000313" key="1">
    <source>
        <dbReference type="EMBL" id="QHT95630.1"/>
    </source>
</evidence>
<dbReference type="AlphaFoldDB" id="A0A6C0ISR2"/>
<sequence length="172" mass="20247">MERRLNKKFESYITEFKHSILEKSRDLEFSDKEKVSDLLRHIYDYDRLQFDKEDLNKRKRVKNTVPVTNRCNAKRANGEQCTRRRKNESEYCGTHVKGTPHGLISDVLTDSNDLIVKYEVYAKEISGIVYYIDDVGNVYNTEDVLMNAENPRVVAKYVKQNNLYTIPDFNLP</sequence>
<dbReference type="EMBL" id="MN740243">
    <property type="protein sequence ID" value="QHT95630.1"/>
    <property type="molecule type" value="Genomic_DNA"/>
</dbReference>
<accession>A0A6C0ISR2</accession>
<reference evidence="1" key="1">
    <citation type="journal article" date="2020" name="Nature">
        <title>Giant virus diversity and host interactions through global metagenomics.</title>
        <authorList>
            <person name="Schulz F."/>
            <person name="Roux S."/>
            <person name="Paez-Espino D."/>
            <person name="Jungbluth S."/>
            <person name="Walsh D.A."/>
            <person name="Denef V.J."/>
            <person name="McMahon K.D."/>
            <person name="Konstantinidis K.T."/>
            <person name="Eloe-Fadrosh E.A."/>
            <person name="Kyrpides N.C."/>
            <person name="Woyke T."/>
        </authorList>
    </citation>
    <scope>NUCLEOTIDE SEQUENCE</scope>
    <source>
        <strain evidence="1">GVMAG-M-3300024261-8</strain>
    </source>
</reference>